<protein>
    <submittedName>
        <fullName evidence="1">Uncharacterized protein</fullName>
    </submittedName>
</protein>
<comment type="caution">
    <text evidence="1">The sequence shown here is derived from an EMBL/GenBank/DDBJ whole genome shotgun (WGS) entry which is preliminary data.</text>
</comment>
<dbReference type="EMBL" id="LAZR01002716">
    <property type="protein sequence ID" value="KKN26461.1"/>
    <property type="molecule type" value="Genomic_DNA"/>
</dbReference>
<proteinExistence type="predicted"/>
<reference evidence="1" key="1">
    <citation type="journal article" date="2015" name="Nature">
        <title>Complex archaea that bridge the gap between prokaryotes and eukaryotes.</title>
        <authorList>
            <person name="Spang A."/>
            <person name="Saw J.H."/>
            <person name="Jorgensen S.L."/>
            <person name="Zaremba-Niedzwiedzka K."/>
            <person name="Martijn J."/>
            <person name="Lind A.E."/>
            <person name="van Eijk R."/>
            <person name="Schleper C."/>
            <person name="Guy L."/>
            <person name="Ettema T.J."/>
        </authorList>
    </citation>
    <scope>NUCLEOTIDE SEQUENCE</scope>
</reference>
<organism evidence="1">
    <name type="scientific">marine sediment metagenome</name>
    <dbReference type="NCBI Taxonomy" id="412755"/>
    <lineage>
        <taxon>unclassified sequences</taxon>
        <taxon>metagenomes</taxon>
        <taxon>ecological metagenomes</taxon>
    </lineage>
</organism>
<gene>
    <name evidence="1" type="ORF">LCGC14_0874330</name>
</gene>
<dbReference type="AlphaFoldDB" id="A0A0F9RNC9"/>
<sequence length="92" mass="10183">MKYRFQFETGHIYDGPIEVVVKDFIGEVEGEVNLSLASTIEAHGGQLMTPDPPKTKAKGRKVNPVEWPADEAASDVTDLLEKIKRKNEGGEK</sequence>
<evidence type="ECO:0000313" key="1">
    <source>
        <dbReference type="EMBL" id="KKN26461.1"/>
    </source>
</evidence>
<accession>A0A0F9RNC9</accession>
<name>A0A0F9RNC9_9ZZZZ</name>